<dbReference type="EMBL" id="HG792015">
    <property type="protein sequence ID" value="CDM26971.1"/>
    <property type="molecule type" value="Genomic_DNA"/>
</dbReference>
<keyword evidence="2" id="KW-1185">Reference proteome</keyword>
<evidence type="ECO:0000313" key="2">
    <source>
        <dbReference type="Proteomes" id="UP000030686"/>
    </source>
</evidence>
<organism evidence="1 2">
    <name type="scientific">Penicillium roqueforti (strain FM164)</name>
    <dbReference type="NCBI Taxonomy" id="1365484"/>
    <lineage>
        <taxon>Eukaryota</taxon>
        <taxon>Fungi</taxon>
        <taxon>Dikarya</taxon>
        <taxon>Ascomycota</taxon>
        <taxon>Pezizomycotina</taxon>
        <taxon>Eurotiomycetes</taxon>
        <taxon>Eurotiomycetidae</taxon>
        <taxon>Eurotiales</taxon>
        <taxon>Aspergillaceae</taxon>
        <taxon>Penicillium</taxon>
    </lineage>
</organism>
<sequence length="37" mass="4424">MFVKGEDRLHLPHTELFQCEDIYILQDAWRAVTICTM</sequence>
<name>W6PT89_PENRF</name>
<gene>
    <name evidence="1" type="ORF">PROQFM164_S01g000780</name>
</gene>
<dbReference type="AlphaFoldDB" id="W6PT89"/>
<protein>
    <submittedName>
        <fullName evidence="1">Genomic scaffold, ProqFM164S01</fullName>
    </submittedName>
</protein>
<accession>W6PT89</accession>
<proteinExistence type="predicted"/>
<reference evidence="1" key="1">
    <citation type="journal article" date="2014" name="Nat. Commun.">
        <title>Multiple recent horizontal transfers of a large genomic region in cheese making fungi.</title>
        <authorList>
            <person name="Cheeseman K."/>
            <person name="Ropars J."/>
            <person name="Renault P."/>
            <person name="Dupont J."/>
            <person name="Gouzy J."/>
            <person name="Branca A."/>
            <person name="Abraham A.L."/>
            <person name="Ceppi M."/>
            <person name="Conseiller E."/>
            <person name="Debuchy R."/>
            <person name="Malagnac F."/>
            <person name="Goarin A."/>
            <person name="Silar P."/>
            <person name="Lacoste S."/>
            <person name="Sallet E."/>
            <person name="Bensimon A."/>
            <person name="Giraud T."/>
            <person name="Brygoo Y."/>
        </authorList>
    </citation>
    <scope>NUCLEOTIDE SEQUENCE [LARGE SCALE GENOMIC DNA]</scope>
    <source>
        <strain evidence="1">FM164</strain>
    </source>
</reference>
<evidence type="ECO:0000313" key="1">
    <source>
        <dbReference type="EMBL" id="CDM26971.1"/>
    </source>
</evidence>
<dbReference type="Proteomes" id="UP000030686">
    <property type="component" value="Unassembled WGS sequence"/>
</dbReference>